<keyword evidence="2" id="KW-0472">Membrane</keyword>
<evidence type="ECO:0000313" key="4">
    <source>
        <dbReference type="WBParaSite" id="Pan_g22560.t1"/>
    </source>
</evidence>
<dbReference type="AlphaFoldDB" id="A0A7E4ZWX0"/>
<keyword evidence="2" id="KW-1133">Transmembrane helix</keyword>
<protein>
    <submittedName>
        <fullName evidence="4">TIL domain-containing protein</fullName>
    </submittedName>
</protein>
<name>A0A7E4ZWX0_PANRE</name>
<dbReference type="Proteomes" id="UP000492821">
    <property type="component" value="Unassembled WGS sequence"/>
</dbReference>
<reference evidence="4" key="2">
    <citation type="submission" date="2020-10" db="UniProtKB">
        <authorList>
            <consortium name="WormBaseParasite"/>
        </authorList>
    </citation>
    <scope>IDENTIFICATION</scope>
</reference>
<keyword evidence="2" id="KW-0812">Transmembrane</keyword>
<feature type="region of interest" description="Disordered" evidence="1">
    <location>
        <begin position="336"/>
        <end position="358"/>
    </location>
</feature>
<evidence type="ECO:0000256" key="2">
    <source>
        <dbReference type="SAM" id="Phobius"/>
    </source>
</evidence>
<evidence type="ECO:0000256" key="1">
    <source>
        <dbReference type="SAM" id="MobiDB-lite"/>
    </source>
</evidence>
<proteinExistence type="predicted"/>
<dbReference type="WBParaSite" id="Pan_g22560.t1">
    <property type="protein sequence ID" value="Pan_g22560.t1"/>
    <property type="gene ID" value="Pan_g22560"/>
</dbReference>
<reference evidence="3" key="1">
    <citation type="journal article" date="2013" name="Genetics">
        <title>The draft genome and transcriptome of Panagrellus redivivus are shaped by the harsh demands of a free-living lifestyle.</title>
        <authorList>
            <person name="Srinivasan J."/>
            <person name="Dillman A.R."/>
            <person name="Macchietto M.G."/>
            <person name="Heikkinen L."/>
            <person name="Lakso M."/>
            <person name="Fracchia K.M."/>
            <person name="Antoshechkin I."/>
            <person name="Mortazavi A."/>
            <person name="Wong G."/>
            <person name="Sternberg P.W."/>
        </authorList>
    </citation>
    <scope>NUCLEOTIDE SEQUENCE [LARGE SCALE GENOMIC DNA]</scope>
    <source>
        <strain evidence="3">MT8872</strain>
    </source>
</reference>
<feature type="region of interest" description="Disordered" evidence="1">
    <location>
        <begin position="488"/>
        <end position="526"/>
    </location>
</feature>
<sequence>MEGIRSATSNHRSSMAAVLEPARQSSSLFAQVCHTEMILFPHFFFDPLLLVSQRIAMTTALSLKASLIALIILTSTVIAGAGPSTKTWKKCELDSDCAPGQLCRLICNRTCTPKCITLLPDKIDPLLKVVTTSESPFFDDGANPFAAVLRDSVVTPLTISEAELEAELAESGDEIPPTEQLPVTKVSVAVTTITEPTPPEGTSSATFPTLISTATEAGDIFPPSTEPQPPGFGYDDHESGYTTIPETTENAISTESTHGSEFTDGITVVAELFSSTEAPIGSDIAEDYQKSSVGVDPNEFSTQELTTPLTITTTIEPFPETDPFSPVDLFPTFTTPGASSELNDTETSTTLTPPEASTFIATDANSDFSSESGENHIDESLPTSSTTVIPGIPPAPPLDGCPAPEVCGKNCGVYIDEDGCQSCQCLWLPILCEENSDCIEEGQFCDLGRCECMPGFIQDMLQSGICKRATDEDLQSVSAVGVKSNTPLIDAKRKENPTASGYRRVRREQSAEKPSRAERLQWPGAN</sequence>
<evidence type="ECO:0000313" key="3">
    <source>
        <dbReference type="Proteomes" id="UP000492821"/>
    </source>
</evidence>
<feature type="compositionally biased region" description="Basic and acidic residues" evidence="1">
    <location>
        <begin position="507"/>
        <end position="519"/>
    </location>
</feature>
<accession>A0A7E4ZWX0</accession>
<feature type="transmembrane region" description="Helical" evidence="2">
    <location>
        <begin position="63"/>
        <end position="82"/>
    </location>
</feature>
<feature type="region of interest" description="Disordered" evidence="1">
    <location>
        <begin position="365"/>
        <end position="384"/>
    </location>
</feature>
<organism evidence="3 4">
    <name type="scientific">Panagrellus redivivus</name>
    <name type="common">Microworm</name>
    <dbReference type="NCBI Taxonomy" id="6233"/>
    <lineage>
        <taxon>Eukaryota</taxon>
        <taxon>Metazoa</taxon>
        <taxon>Ecdysozoa</taxon>
        <taxon>Nematoda</taxon>
        <taxon>Chromadorea</taxon>
        <taxon>Rhabditida</taxon>
        <taxon>Tylenchina</taxon>
        <taxon>Panagrolaimomorpha</taxon>
        <taxon>Panagrolaimoidea</taxon>
        <taxon>Panagrolaimidae</taxon>
        <taxon>Panagrellus</taxon>
    </lineage>
</organism>
<keyword evidence="3" id="KW-1185">Reference proteome</keyword>
<feature type="compositionally biased region" description="Polar residues" evidence="1">
    <location>
        <begin position="336"/>
        <end position="352"/>
    </location>
</feature>